<accession>A0A381YHL9</accession>
<dbReference type="Pfam" id="PF01250">
    <property type="entry name" value="Ribosomal_S6"/>
    <property type="match status" value="1"/>
</dbReference>
<dbReference type="PANTHER" id="PTHR21011">
    <property type="entry name" value="MITOCHONDRIAL 28S RIBOSOMAL PROTEIN S6"/>
    <property type="match status" value="1"/>
</dbReference>
<dbReference type="HAMAP" id="MF_00360">
    <property type="entry name" value="Ribosomal_bS6"/>
    <property type="match status" value="1"/>
</dbReference>
<dbReference type="GO" id="GO:0070181">
    <property type="term" value="F:small ribosomal subunit rRNA binding"/>
    <property type="evidence" value="ECO:0007669"/>
    <property type="project" value="TreeGrafter"/>
</dbReference>
<evidence type="ECO:0000256" key="1">
    <source>
        <dbReference type="ARBA" id="ARBA00009512"/>
    </source>
</evidence>
<evidence type="ECO:0000313" key="2">
    <source>
        <dbReference type="EMBL" id="SVA76023.1"/>
    </source>
</evidence>
<sequence>MLELKLLSVPSACYTEVWLKNNHWSVLALAERKRKYELIMALSPVSTEAEATVIVDSVADVITSSGGEVTGREEWGVKRLAYLVNNFQEGSYYKADISMDSSNVKELDRTLNANQDVLVHLISKV</sequence>
<proteinExistence type="inferred from homology"/>
<dbReference type="InterPro" id="IPR014717">
    <property type="entry name" value="Transl_elong_EF1B/ribsomal_bS6"/>
</dbReference>
<dbReference type="NCBIfam" id="TIGR00166">
    <property type="entry name" value="S6"/>
    <property type="match status" value="1"/>
</dbReference>
<dbReference type="EMBL" id="UINC01018161">
    <property type="protein sequence ID" value="SVA76023.1"/>
    <property type="molecule type" value="Genomic_DNA"/>
</dbReference>
<dbReference type="Gene3D" id="3.30.70.60">
    <property type="match status" value="1"/>
</dbReference>
<dbReference type="InterPro" id="IPR020814">
    <property type="entry name" value="Ribosomal_S6_plastid/chlpt"/>
</dbReference>
<dbReference type="GO" id="GO:0005737">
    <property type="term" value="C:cytoplasm"/>
    <property type="evidence" value="ECO:0007669"/>
    <property type="project" value="UniProtKB-ARBA"/>
</dbReference>
<gene>
    <name evidence="2" type="ORF">METZ01_LOCUS128877</name>
</gene>
<dbReference type="InterPro" id="IPR035980">
    <property type="entry name" value="Ribosomal_bS6_sf"/>
</dbReference>
<dbReference type="PANTHER" id="PTHR21011:SF1">
    <property type="entry name" value="SMALL RIBOSOMAL SUBUNIT PROTEIN BS6M"/>
    <property type="match status" value="1"/>
</dbReference>
<protein>
    <recommendedName>
        <fullName evidence="3">30S ribosomal protein S6</fullName>
    </recommendedName>
</protein>
<dbReference type="GO" id="GO:0006412">
    <property type="term" value="P:translation"/>
    <property type="evidence" value="ECO:0007669"/>
    <property type="project" value="InterPro"/>
</dbReference>
<comment type="similarity">
    <text evidence="1">Belongs to the bacterial ribosomal protein bS6 family.</text>
</comment>
<dbReference type="InterPro" id="IPR000529">
    <property type="entry name" value="Ribosomal_bS6"/>
</dbReference>
<organism evidence="2">
    <name type="scientific">marine metagenome</name>
    <dbReference type="NCBI Taxonomy" id="408172"/>
    <lineage>
        <taxon>unclassified sequences</taxon>
        <taxon>metagenomes</taxon>
        <taxon>ecological metagenomes</taxon>
    </lineage>
</organism>
<reference evidence="2" key="1">
    <citation type="submission" date="2018-05" db="EMBL/GenBank/DDBJ databases">
        <authorList>
            <person name="Lanie J.A."/>
            <person name="Ng W.-L."/>
            <person name="Kazmierczak K.M."/>
            <person name="Andrzejewski T.M."/>
            <person name="Davidsen T.M."/>
            <person name="Wayne K.J."/>
            <person name="Tettelin H."/>
            <person name="Glass J.I."/>
            <person name="Rusch D."/>
            <person name="Podicherti R."/>
            <person name="Tsui H.-C.T."/>
            <person name="Winkler M.E."/>
        </authorList>
    </citation>
    <scope>NUCLEOTIDE SEQUENCE</scope>
</reference>
<dbReference type="GO" id="GO:0005840">
    <property type="term" value="C:ribosome"/>
    <property type="evidence" value="ECO:0007669"/>
    <property type="project" value="InterPro"/>
</dbReference>
<dbReference type="AlphaFoldDB" id="A0A381YHL9"/>
<dbReference type="SUPFAM" id="SSF54995">
    <property type="entry name" value="Ribosomal protein S6"/>
    <property type="match status" value="1"/>
</dbReference>
<dbReference type="CDD" id="cd00473">
    <property type="entry name" value="bS6"/>
    <property type="match status" value="1"/>
</dbReference>
<evidence type="ECO:0008006" key="3">
    <source>
        <dbReference type="Google" id="ProtNLM"/>
    </source>
</evidence>
<dbReference type="GO" id="GO:0003735">
    <property type="term" value="F:structural constituent of ribosome"/>
    <property type="evidence" value="ECO:0007669"/>
    <property type="project" value="InterPro"/>
</dbReference>
<name>A0A381YHL9_9ZZZZ</name>